<evidence type="ECO:0000256" key="1">
    <source>
        <dbReference type="SAM" id="Coils"/>
    </source>
</evidence>
<keyword evidence="4" id="KW-1185">Reference proteome</keyword>
<feature type="compositionally biased region" description="Basic and acidic residues" evidence="2">
    <location>
        <begin position="1"/>
        <end position="11"/>
    </location>
</feature>
<accession>A0AAV9XQL9</accession>
<organism evidence="3 4">
    <name type="scientific">Orbilia ellipsospora</name>
    <dbReference type="NCBI Taxonomy" id="2528407"/>
    <lineage>
        <taxon>Eukaryota</taxon>
        <taxon>Fungi</taxon>
        <taxon>Dikarya</taxon>
        <taxon>Ascomycota</taxon>
        <taxon>Pezizomycotina</taxon>
        <taxon>Orbiliomycetes</taxon>
        <taxon>Orbiliales</taxon>
        <taxon>Orbiliaceae</taxon>
        <taxon>Orbilia</taxon>
    </lineage>
</organism>
<comment type="caution">
    <text evidence="3">The sequence shown here is derived from an EMBL/GenBank/DDBJ whole genome shotgun (WGS) entry which is preliminary data.</text>
</comment>
<feature type="region of interest" description="Disordered" evidence="2">
    <location>
        <begin position="1"/>
        <end position="54"/>
    </location>
</feature>
<name>A0AAV9XQL9_9PEZI</name>
<dbReference type="EMBL" id="JAVHJO010000001">
    <property type="protein sequence ID" value="KAK6543509.1"/>
    <property type="molecule type" value="Genomic_DNA"/>
</dbReference>
<feature type="region of interest" description="Disordered" evidence="2">
    <location>
        <begin position="109"/>
        <end position="130"/>
    </location>
</feature>
<reference evidence="3 4" key="1">
    <citation type="submission" date="2019-10" db="EMBL/GenBank/DDBJ databases">
        <authorList>
            <person name="Palmer J.M."/>
        </authorList>
    </citation>
    <scope>NUCLEOTIDE SEQUENCE [LARGE SCALE GENOMIC DNA]</scope>
    <source>
        <strain evidence="3 4">TWF694</strain>
    </source>
</reference>
<evidence type="ECO:0000313" key="4">
    <source>
        <dbReference type="Proteomes" id="UP001365542"/>
    </source>
</evidence>
<sequence length="302" mass="34073">MTAKPDQKENTAPESLGSTIWADLDIESPSGAFHPDTDDQSSPEGYTHPCYFRPGPYREVKNTNPLGLDAAGNVNYTYETITTPPWLGVGRPPSREKNFWPAELVNKYRSPKKSHPKGDDSSLISDNLAATSKGSSPEVLFHISGSSRSSKRPAPDVEDDIERFVRPTLPRMLSYHSIDIPEIRGQVPDFLLYDHDIQNWCTDIIKKGATLEGIKTGINLFATKTGHAKPNGLVLNIFGVYLESTIGQLTEVKMFFEQYHRHLLQRELEKLHAKNLRLATQMEEQKQQIEELRQKLQGKTKF</sequence>
<evidence type="ECO:0000313" key="3">
    <source>
        <dbReference type="EMBL" id="KAK6543509.1"/>
    </source>
</evidence>
<dbReference type="Proteomes" id="UP001365542">
    <property type="component" value="Unassembled WGS sequence"/>
</dbReference>
<protein>
    <submittedName>
        <fullName evidence="3">Uncharacterized protein</fullName>
    </submittedName>
</protein>
<gene>
    <name evidence="3" type="ORF">TWF694_000255</name>
</gene>
<evidence type="ECO:0000256" key="2">
    <source>
        <dbReference type="SAM" id="MobiDB-lite"/>
    </source>
</evidence>
<dbReference type="AlphaFoldDB" id="A0AAV9XQL9"/>
<proteinExistence type="predicted"/>
<feature type="coiled-coil region" evidence="1">
    <location>
        <begin position="268"/>
        <end position="302"/>
    </location>
</feature>
<keyword evidence="1" id="KW-0175">Coiled coil</keyword>